<dbReference type="PROSITE" id="PS01156">
    <property type="entry name" value="TONB_DEPENDENT_REC_2"/>
    <property type="match status" value="1"/>
</dbReference>
<keyword evidence="11 14" id="KW-0472">Membrane</keyword>
<dbReference type="InterPro" id="IPR012910">
    <property type="entry name" value="Plug_dom"/>
</dbReference>
<evidence type="ECO:0000256" key="9">
    <source>
        <dbReference type="ARBA" id="ARBA00023065"/>
    </source>
</evidence>
<feature type="compositionally biased region" description="Low complexity" evidence="18">
    <location>
        <begin position="45"/>
        <end position="61"/>
    </location>
</feature>
<evidence type="ECO:0000256" key="10">
    <source>
        <dbReference type="ARBA" id="ARBA00023077"/>
    </source>
</evidence>
<evidence type="ECO:0000256" key="16">
    <source>
        <dbReference type="PROSITE-ProRule" id="PRU10144"/>
    </source>
</evidence>
<feature type="compositionally biased region" description="Polar residues" evidence="18">
    <location>
        <begin position="117"/>
        <end position="131"/>
    </location>
</feature>
<keyword evidence="7 19" id="KW-0732">Signal</keyword>
<keyword evidence="3 14" id="KW-0813">Transport</keyword>
<keyword evidence="8" id="KW-0408">Iron</keyword>
<evidence type="ECO:0000256" key="7">
    <source>
        <dbReference type="ARBA" id="ARBA00022729"/>
    </source>
</evidence>
<dbReference type="PROSITE" id="PS52016">
    <property type="entry name" value="TONB_DEPENDENT_REC_3"/>
    <property type="match status" value="1"/>
</dbReference>
<dbReference type="SUPFAM" id="SSF56935">
    <property type="entry name" value="Porins"/>
    <property type="match status" value="1"/>
</dbReference>
<keyword evidence="9" id="KW-0406">Ion transport</keyword>
<dbReference type="GO" id="GO:0009279">
    <property type="term" value="C:cell outer membrane"/>
    <property type="evidence" value="ECO:0007669"/>
    <property type="project" value="UniProtKB-SubCell"/>
</dbReference>
<evidence type="ECO:0000256" key="18">
    <source>
        <dbReference type="SAM" id="MobiDB-lite"/>
    </source>
</evidence>
<dbReference type="Pfam" id="PF00593">
    <property type="entry name" value="TonB_dep_Rec_b-barrel"/>
    <property type="match status" value="1"/>
</dbReference>
<feature type="short sequence motif" description="TonB C-terminal box" evidence="16">
    <location>
        <begin position="762"/>
        <end position="779"/>
    </location>
</feature>
<name>A0A0H5MBQ5_YERIN</name>
<keyword evidence="10 15" id="KW-0798">TonB box</keyword>
<keyword evidence="12 22" id="KW-0675">Receptor</keyword>
<evidence type="ECO:0000259" key="21">
    <source>
        <dbReference type="Pfam" id="PF07715"/>
    </source>
</evidence>
<dbReference type="AlphaFoldDB" id="A0A0H5MBQ5"/>
<evidence type="ECO:0000313" key="22">
    <source>
        <dbReference type="EMBL" id="CRY54496.1"/>
    </source>
</evidence>
<evidence type="ECO:0000256" key="4">
    <source>
        <dbReference type="ARBA" id="ARBA00022452"/>
    </source>
</evidence>
<dbReference type="GO" id="GO:0042931">
    <property type="term" value="F:enterobactin transmembrane transporter activity"/>
    <property type="evidence" value="ECO:0007669"/>
    <property type="project" value="TreeGrafter"/>
</dbReference>
<evidence type="ECO:0000256" key="2">
    <source>
        <dbReference type="ARBA" id="ARBA00009810"/>
    </source>
</evidence>
<dbReference type="Proteomes" id="UP000043316">
    <property type="component" value="Unassembled WGS sequence"/>
</dbReference>
<dbReference type="InterPro" id="IPR039426">
    <property type="entry name" value="TonB-dep_rcpt-like"/>
</dbReference>
<evidence type="ECO:0000256" key="1">
    <source>
        <dbReference type="ARBA" id="ARBA00004571"/>
    </source>
</evidence>
<sequence length="779" mass="84842">MNVKWPRRSLTTLASLISISLSTPLWAQTQATTLNQAQTTTQAQADTATQAGTATTQPQETADADNKAATGDTLVVTAQQQVRQALGASTITAEDIRKRPPANDLSEIIRTMPGVNLSGNSASGQRGNNRQIDIRGMGPENTLIMIDGIPVTSRNAVRYGWRGERDTRGDTNWVPANMVEKIEVLRGPSAARYGNGAAGGVVNIITKQPDKELHGSWNAYMNMPEHSAEGATRRTDFNLMGPLTDTLRFRLYGGYNKTDADAWDINAGHESARTGNQAGTLPAGREGVRNKDINGLLHWDFAQGQSLEFEAGYSRQGNIYTGDTQNTNSNAIVRSLYGAETNRMYRENFSVTHRGFWDNGVSSTSYVQYAQTRNSRINEGLAGGTEGIFSNNGFSTIKLDNYRAHSEVNVPFEWGFNQVMTVGAEWNDQKMNDPTSNTQTTTEGGNVSGLTGTGRDTRTSAQIASLFVEDNIELTETTMLTPALRFDHHSTAGSNWSPGLNVSQELGDYFTMKMGIARSYKAPNLYQTNPNYLLYSRGQGCYGGGGSCYLMGNDSLSAETSVNKEIGFEFHNNEGIIAGITYFRNDYRNKIEPGLVSLGTANGGTGAYANSDIFQWENVPKALVEGLEGNLTVPFTDTVQWSSNLTYMLESKNKTTGDYLSITPEFTLNSSVSWQATDDLSLLSTVTWYGRQKPKKYDYQGLPVTGTALNEVSPYAIFGLSGTYTVTKNVSVTTGIENLFDKRQFRAGNAQSVAGIAGAGAATYNEPGRTYFVSLNTQF</sequence>
<evidence type="ECO:0000256" key="19">
    <source>
        <dbReference type="SAM" id="SignalP"/>
    </source>
</evidence>
<dbReference type="InterPro" id="IPR037066">
    <property type="entry name" value="Plug_dom_sf"/>
</dbReference>
<feature type="domain" description="TonB-dependent receptor-like beta-barrel" evidence="20">
    <location>
        <begin position="289"/>
        <end position="739"/>
    </location>
</feature>
<gene>
    <name evidence="22" type="primary">fepA</name>
    <name evidence="22" type="ORF">ERS008476_01417</name>
</gene>
<feature type="signal peptide" evidence="19">
    <location>
        <begin position="1"/>
        <end position="27"/>
    </location>
</feature>
<evidence type="ECO:0000256" key="8">
    <source>
        <dbReference type="ARBA" id="ARBA00023004"/>
    </source>
</evidence>
<dbReference type="PROSITE" id="PS00430">
    <property type="entry name" value="TONB_DEPENDENT_REC_1"/>
    <property type="match status" value="1"/>
</dbReference>
<feature type="compositionally biased region" description="Polar residues" evidence="18">
    <location>
        <begin position="432"/>
        <end position="450"/>
    </location>
</feature>
<organism evidence="22 23">
    <name type="scientific">Yersinia intermedia</name>
    <dbReference type="NCBI Taxonomy" id="631"/>
    <lineage>
        <taxon>Bacteria</taxon>
        <taxon>Pseudomonadati</taxon>
        <taxon>Pseudomonadota</taxon>
        <taxon>Gammaproteobacteria</taxon>
        <taxon>Enterobacterales</taxon>
        <taxon>Yersiniaceae</taxon>
        <taxon>Yersinia</taxon>
    </lineage>
</organism>
<evidence type="ECO:0000256" key="12">
    <source>
        <dbReference type="ARBA" id="ARBA00023170"/>
    </source>
</evidence>
<keyword evidence="6 14" id="KW-0812">Transmembrane</keyword>
<dbReference type="FunFam" id="2.40.170.20:FF:000002">
    <property type="entry name" value="Colicin I TonB-dependent receptor"/>
    <property type="match status" value="1"/>
</dbReference>
<evidence type="ECO:0000256" key="13">
    <source>
        <dbReference type="ARBA" id="ARBA00023237"/>
    </source>
</evidence>
<evidence type="ECO:0000259" key="20">
    <source>
        <dbReference type="Pfam" id="PF00593"/>
    </source>
</evidence>
<dbReference type="Gene3D" id="2.170.130.10">
    <property type="entry name" value="TonB-dependent receptor, plug domain"/>
    <property type="match status" value="1"/>
</dbReference>
<feature type="region of interest" description="Disordered" evidence="18">
    <location>
        <begin position="432"/>
        <end position="455"/>
    </location>
</feature>
<feature type="domain" description="TonB-dependent receptor plug" evidence="21">
    <location>
        <begin position="88"/>
        <end position="201"/>
    </location>
</feature>
<dbReference type="InterPro" id="IPR000531">
    <property type="entry name" value="Beta-barrel_TonB"/>
</dbReference>
<protein>
    <submittedName>
        <fullName evidence="22">Outer membrane receptor FepA</fullName>
    </submittedName>
</protein>
<dbReference type="RefSeq" id="WP_053009245.1">
    <property type="nucleotide sequence ID" value="NZ_CWJI01000002.1"/>
</dbReference>
<dbReference type="PANTHER" id="PTHR30069:SF51">
    <property type="entry name" value="FERRIENTEROBACTIN RECEPTOR"/>
    <property type="match status" value="1"/>
</dbReference>
<evidence type="ECO:0000256" key="17">
    <source>
        <dbReference type="RuleBase" id="RU003357"/>
    </source>
</evidence>
<proteinExistence type="inferred from homology"/>
<feature type="region of interest" description="Disordered" evidence="18">
    <location>
        <begin position="45"/>
        <end position="65"/>
    </location>
</feature>
<dbReference type="NCBIfam" id="NF010048">
    <property type="entry name" value="PRK13524.1"/>
    <property type="match status" value="1"/>
</dbReference>
<dbReference type="InterPro" id="IPR058134">
    <property type="entry name" value="PirA/FepA/PfeA"/>
</dbReference>
<dbReference type="InterPro" id="IPR010916">
    <property type="entry name" value="TonB_box_CS"/>
</dbReference>
<comment type="subcellular location">
    <subcellularLocation>
        <location evidence="1 14">Cell outer membrane</location>
        <topology evidence="1 14">Multi-pass membrane protein</topology>
    </subcellularLocation>
</comment>
<evidence type="ECO:0000256" key="6">
    <source>
        <dbReference type="ARBA" id="ARBA00022692"/>
    </source>
</evidence>
<dbReference type="InterPro" id="IPR036942">
    <property type="entry name" value="Beta-barrel_TonB_sf"/>
</dbReference>
<evidence type="ECO:0000313" key="23">
    <source>
        <dbReference type="Proteomes" id="UP000043316"/>
    </source>
</evidence>
<dbReference type="GO" id="GO:0044718">
    <property type="term" value="P:siderophore transmembrane transport"/>
    <property type="evidence" value="ECO:0007669"/>
    <property type="project" value="TreeGrafter"/>
</dbReference>
<feature type="short sequence motif" description="TonB box" evidence="15">
    <location>
        <begin position="73"/>
        <end position="79"/>
    </location>
</feature>
<evidence type="ECO:0000256" key="3">
    <source>
        <dbReference type="ARBA" id="ARBA00022448"/>
    </source>
</evidence>
<dbReference type="InterPro" id="IPR010105">
    <property type="entry name" value="TonB_sidphr_rcpt"/>
</dbReference>
<reference evidence="23" key="1">
    <citation type="submission" date="2015-03" db="EMBL/GenBank/DDBJ databases">
        <authorList>
            <consortium name="Pathogen Informatics"/>
        </authorList>
    </citation>
    <scope>NUCLEOTIDE SEQUENCE [LARGE SCALE GENOMIC DNA]</scope>
    <source>
        <strain evidence="23">R148</strain>
    </source>
</reference>
<dbReference type="GO" id="GO:0015344">
    <property type="term" value="F:siderophore uptake transmembrane transporter activity"/>
    <property type="evidence" value="ECO:0007669"/>
    <property type="project" value="TreeGrafter"/>
</dbReference>
<evidence type="ECO:0000256" key="14">
    <source>
        <dbReference type="PROSITE-ProRule" id="PRU01360"/>
    </source>
</evidence>
<dbReference type="CDD" id="cd01347">
    <property type="entry name" value="ligand_gated_channel"/>
    <property type="match status" value="1"/>
</dbReference>
<evidence type="ECO:0000256" key="15">
    <source>
        <dbReference type="PROSITE-ProRule" id="PRU10143"/>
    </source>
</evidence>
<evidence type="ECO:0000256" key="5">
    <source>
        <dbReference type="ARBA" id="ARBA00022496"/>
    </source>
</evidence>
<evidence type="ECO:0000256" key="11">
    <source>
        <dbReference type="ARBA" id="ARBA00023136"/>
    </source>
</evidence>
<dbReference type="PANTHER" id="PTHR30069">
    <property type="entry name" value="TONB-DEPENDENT OUTER MEMBRANE RECEPTOR"/>
    <property type="match status" value="1"/>
</dbReference>
<dbReference type="GO" id="GO:0038023">
    <property type="term" value="F:signaling receptor activity"/>
    <property type="evidence" value="ECO:0007669"/>
    <property type="project" value="InterPro"/>
</dbReference>
<dbReference type="Pfam" id="PF07715">
    <property type="entry name" value="Plug"/>
    <property type="match status" value="1"/>
</dbReference>
<feature type="region of interest" description="Disordered" evidence="18">
    <location>
        <begin position="116"/>
        <end position="135"/>
    </location>
</feature>
<dbReference type="NCBIfam" id="NF010051">
    <property type="entry name" value="PRK13528.1"/>
    <property type="match status" value="1"/>
</dbReference>
<keyword evidence="4 14" id="KW-1134">Transmembrane beta strand</keyword>
<dbReference type="Gene3D" id="2.40.170.20">
    <property type="entry name" value="TonB-dependent receptor, beta-barrel domain"/>
    <property type="match status" value="1"/>
</dbReference>
<dbReference type="NCBIfam" id="TIGR01783">
    <property type="entry name" value="TonB-siderophor"/>
    <property type="match status" value="1"/>
</dbReference>
<dbReference type="GO" id="GO:0042912">
    <property type="term" value="F:colicin transmembrane transporter activity"/>
    <property type="evidence" value="ECO:0007669"/>
    <property type="project" value="UniProtKB-ARBA"/>
</dbReference>
<dbReference type="EMBL" id="CWJI01000002">
    <property type="protein sequence ID" value="CRY54496.1"/>
    <property type="molecule type" value="Genomic_DNA"/>
</dbReference>
<feature type="chain" id="PRO_5005220706" evidence="19">
    <location>
        <begin position="28"/>
        <end position="779"/>
    </location>
</feature>
<accession>A0A0H5MBQ5</accession>
<keyword evidence="13 14" id="KW-0998">Cell outer membrane</keyword>
<dbReference type="InterPro" id="IPR010917">
    <property type="entry name" value="TonB_rcpt_CS"/>
</dbReference>
<comment type="similarity">
    <text evidence="2 14 17">Belongs to the TonB-dependent receptor family.</text>
</comment>
<keyword evidence="5" id="KW-0410">Iron transport</keyword>